<comment type="similarity">
    <text evidence="6">Belongs to the ABC-4 integral membrane protein family.</text>
</comment>
<dbReference type="Pfam" id="PF12704">
    <property type="entry name" value="MacB_PCD"/>
    <property type="match status" value="1"/>
</dbReference>
<feature type="domain" description="ABC3 transporter permease C-terminal" evidence="9">
    <location>
        <begin position="302"/>
        <end position="415"/>
    </location>
</feature>
<dbReference type="PANTHER" id="PTHR30572">
    <property type="entry name" value="MEMBRANE COMPONENT OF TRANSPORTER-RELATED"/>
    <property type="match status" value="1"/>
</dbReference>
<keyword evidence="5 8" id="KW-0472">Membrane</keyword>
<name>A0A561ESE6_9ACTN</name>
<dbReference type="PANTHER" id="PTHR30572:SF4">
    <property type="entry name" value="ABC TRANSPORTER PERMEASE YTRF"/>
    <property type="match status" value="1"/>
</dbReference>
<feature type="transmembrane region" description="Helical" evidence="8">
    <location>
        <begin position="387"/>
        <end position="408"/>
    </location>
</feature>
<dbReference type="AlphaFoldDB" id="A0A561ESE6"/>
<dbReference type="Proteomes" id="UP000318416">
    <property type="component" value="Unassembled WGS sequence"/>
</dbReference>
<evidence type="ECO:0000259" key="10">
    <source>
        <dbReference type="Pfam" id="PF12704"/>
    </source>
</evidence>
<feature type="transmembrane region" description="Helical" evidence="8">
    <location>
        <begin position="353"/>
        <end position="375"/>
    </location>
</feature>
<comment type="caution">
    <text evidence="11">The sequence shown here is derived from an EMBL/GenBank/DDBJ whole genome shotgun (WGS) entry which is preliminary data.</text>
</comment>
<comment type="subcellular location">
    <subcellularLocation>
        <location evidence="1">Cell membrane</location>
        <topology evidence="1">Multi-pass membrane protein</topology>
    </subcellularLocation>
</comment>
<evidence type="ECO:0000256" key="5">
    <source>
        <dbReference type="ARBA" id="ARBA00023136"/>
    </source>
</evidence>
<evidence type="ECO:0000256" key="8">
    <source>
        <dbReference type="SAM" id="Phobius"/>
    </source>
</evidence>
<dbReference type="EMBL" id="VIVR01000001">
    <property type="protein sequence ID" value="TWE18535.1"/>
    <property type="molecule type" value="Genomic_DNA"/>
</dbReference>
<feature type="domain" description="MacB-like periplasmic core" evidence="10">
    <location>
        <begin position="33"/>
        <end position="259"/>
    </location>
</feature>
<dbReference type="Pfam" id="PF02687">
    <property type="entry name" value="FtsX"/>
    <property type="match status" value="1"/>
</dbReference>
<gene>
    <name evidence="11" type="ORF">FB465_3615</name>
</gene>
<evidence type="ECO:0000256" key="7">
    <source>
        <dbReference type="SAM" id="MobiDB-lite"/>
    </source>
</evidence>
<sequence length="422" mass="42992">MARSVLADPAAKLSLRDLVGEATAGVLQRPGRSVLTMLGTVLGIGAFVAVLGLTATASGQIGQQFSLTRATTVTVTDDPVTDGLPPTGNPSTGSPPMTFPEDADARAQRIDGVTAAGVWWRVTAEDLRIGSSPAAESTAGQGLSVFAATPGAVAAMQPTLTAGVTLDPYAHRARLPVVLLSQAAAARLGVGRLDAQPAVFINGLPYTVIGVYRDVQRLPDTLLGLIIPSTTALDRFGNPGTGEERAAHLLAATRTGAAPVVAEQLAVALRPDAADRLTVTPPPDPHSLQDHVTSDLTGLFLALAAICLVVGAVGIANTTLVAVLERTQEIGLRRSLGARTHHIAAQFLTESTALGTLGGLIGTSLGVLVVLAVAAARDWTAVLQPLATLPAPLIGSAVGLLAGLYPAVRAARTDPMKALRAG</sequence>
<dbReference type="RefSeq" id="WP_246192706.1">
    <property type="nucleotide sequence ID" value="NZ_BAAABR010000006.1"/>
</dbReference>
<dbReference type="InterPro" id="IPR050250">
    <property type="entry name" value="Macrolide_Exporter_MacB"/>
</dbReference>
<evidence type="ECO:0000313" key="12">
    <source>
        <dbReference type="Proteomes" id="UP000318416"/>
    </source>
</evidence>
<keyword evidence="12" id="KW-1185">Reference proteome</keyword>
<evidence type="ECO:0000256" key="1">
    <source>
        <dbReference type="ARBA" id="ARBA00004651"/>
    </source>
</evidence>
<keyword evidence="4 8" id="KW-1133">Transmembrane helix</keyword>
<feature type="region of interest" description="Disordered" evidence="7">
    <location>
        <begin position="76"/>
        <end position="101"/>
    </location>
</feature>
<evidence type="ECO:0000256" key="6">
    <source>
        <dbReference type="ARBA" id="ARBA00038076"/>
    </source>
</evidence>
<organism evidence="11 12">
    <name type="scientific">Kitasatospora atroaurantiaca</name>
    <dbReference type="NCBI Taxonomy" id="285545"/>
    <lineage>
        <taxon>Bacteria</taxon>
        <taxon>Bacillati</taxon>
        <taxon>Actinomycetota</taxon>
        <taxon>Actinomycetes</taxon>
        <taxon>Kitasatosporales</taxon>
        <taxon>Streptomycetaceae</taxon>
        <taxon>Kitasatospora</taxon>
    </lineage>
</organism>
<dbReference type="InterPro" id="IPR025857">
    <property type="entry name" value="MacB_PCD"/>
</dbReference>
<evidence type="ECO:0000256" key="2">
    <source>
        <dbReference type="ARBA" id="ARBA00022475"/>
    </source>
</evidence>
<feature type="compositionally biased region" description="Low complexity" evidence="7">
    <location>
        <begin position="76"/>
        <end position="96"/>
    </location>
</feature>
<dbReference type="InterPro" id="IPR003838">
    <property type="entry name" value="ABC3_permease_C"/>
</dbReference>
<feature type="transmembrane region" description="Helical" evidence="8">
    <location>
        <begin position="34"/>
        <end position="55"/>
    </location>
</feature>
<keyword evidence="3 8" id="KW-0812">Transmembrane</keyword>
<proteinExistence type="inferred from homology"/>
<evidence type="ECO:0000259" key="9">
    <source>
        <dbReference type="Pfam" id="PF02687"/>
    </source>
</evidence>
<evidence type="ECO:0000256" key="3">
    <source>
        <dbReference type="ARBA" id="ARBA00022692"/>
    </source>
</evidence>
<reference evidence="11 12" key="1">
    <citation type="submission" date="2019-06" db="EMBL/GenBank/DDBJ databases">
        <title>Sequencing the genomes of 1000 actinobacteria strains.</title>
        <authorList>
            <person name="Klenk H.-P."/>
        </authorList>
    </citation>
    <scope>NUCLEOTIDE SEQUENCE [LARGE SCALE GENOMIC DNA]</scope>
    <source>
        <strain evidence="11 12">DSM 41649</strain>
    </source>
</reference>
<evidence type="ECO:0000313" key="11">
    <source>
        <dbReference type="EMBL" id="TWE18535.1"/>
    </source>
</evidence>
<accession>A0A561ESE6</accession>
<dbReference type="GO" id="GO:0022857">
    <property type="term" value="F:transmembrane transporter activity"/>
    <property type="evidence" value="ECO:0007669"/>
    <property type="project" value="TreeGrafter"/>
</dbReference>
<evidence type="ECO:0000256" key="4">
    <source>
        <dbReference type="ARBA" id="ARBA00022989"/>
    </source>
</evidence>
<feature type="transmembrane region" description="Helical" evidence="8">
    <location>
        <begin position="299"/>
        <end position="324"/>
    </location>
</feature>
<keyword evidence="2" id="KW-1003">Cell membrane</keyword>
<dbReference type="GO" id="GO:0005886">
    <property type="term" value="C:plasma membrane"/>
    <property type="evidence" value="ECO:0007669"/>
    <property type="project" value="UniProtKB-SubCell"/>
</dbReference>
<protein>
    <submittedName>
        <fullName evidence="11">Putative ABC transport system permease protein</fullName>
    </submittedName>
</protein>